<dbReference type="Proteomes" id="UP001212160">
    <property type="component" value="Unassembled WGS sequence"/>
</dbReference>
<dbReference type="InterPro" id="IPR009061">
    <property type="entry name" value="DNA-bd_dom_put_sf"/>
</dbReference>
<evidence type="ECO:0000313" key="6">
    <source>
        <dbReference type="EMBL" id="MDB8687915.1"/>
    </source>
</evidence>
<accession>A0AAW6DG35</accession>
<dbReference type="PANTHER" id="PTHR30204:SF69">
    <property type="entry name" value="MERR-FAMILY TRANSCRIPTIONAL REGULATOR"/>
    <property type="match status" value="1"/>
</dbReference>
<dbReference type="PROSITE" id="PS50937">
    <property type="entry name" value="HTH_MERR_2"/>
    <property type="match status" value="1"/>
</dbReference>
<evidence type="ECO:0000256" key="4">
    <source>
        <dbReference type="ARBA" id="ARBA00023163"/>
    </source>
</evidence>
<organism evidence="6 7">
    <name type="scientific">Mediterraneibacter gnavus</name>
    <name type="common">Ruminococcus gnavus</name>
    <dbReference type="NCBI Taxonomy" id="33038"/>
    <lineage>
        <taxon>Bacteria</taxon>
        <taxon>Bacillati</taxon>
        <taxon>Bacillota</taxon>
        <taxon>Clostridia</taxon>
        <taxon>Lachnospirales</taxon>
        <taxon>Lachnospiraceae</taxon>
        <taxon>Mediterraneibacter</taxon>
    </lineage>
</organism>
<dbReference type="Pfam" id="PF13411">
    <property type="entry name" value="MerR_1"/>
    <property type="match status" value="1"/>
</dbReference>
<keyword evidence="4" id="KW-0804">Transcription</keyword>
<reference evidence="6" key="1">
    <citation type="submission" date="2023-01" db="EMBL/GenBank/DDBJ databases">
        <title>Human gut microbiome strain richness.</title>
        <authorList>
            <person name="Chen-Liaw A."/>
        </authorList>
    </citation>
    <scope>NUCLEOTIDE SEQUENCE</scope>
    <source>
        <strain evidence="6">RTP21484st1_H11_RTP21484_190118</strain>
    </source>
</reference>
<keyword evidence="3" id="KW-0238">DNA-binding</keyword>
<evidence type="ECO:0000256" key="2">
    <source>
        <dbReference type="ARBA" id="ARBA00023015"/>
    </source>
</evidence>
<evidence type="ECO:0000259" key="5">
    <source>
        <dbReference type="PROSITE" id="PS50937"/>
    </source>
</evidence>
<evidence type="ECO:0000313" key="7">
    <source>
        <dbReference type="Proteomes" id="UP001212160"/>
    </source>
</evidence>
<dbReference type="PANTHER" id="PTHR30204">
    <property type="entry name" value="REDOX-CYCLING DRUG-SENSING TRANSCRIPTIONAL ACTIVATOR SOXR"/>
    <property type="match status" value="1"/>
</dbReference>
<dbReference type="GO" id="GO:0003677">
    <property type="term" value="F:DNA binding"/>
    <property type="evidence" value="ECO:0007669"/>
    <property type="project" value="UniProtKB-KW"/>
</dbReference>
<dbReference type="RefSeq" id="WP_272108073.1">
    <property type="nucleotide sequence ID" value="NZ_JAQMLA010000054.1"/>
</dbReference>
<protein>
    <submittedName>
        <fullName evidence="6">MerR family transcriptional regulator</fullName>
    </submittedName>
</protein>
<dbReference type="AlphaFoldDB" id="A0AAW6DG35"/>
<keyword evidence="1" id="KW-0678">Repressor</keyword>
<name>A0AAW6DG35_MEDGN</name>
<dbReference type="InterPro" id="IPR000551">
    <property type="entry name" value="MerR-type_HTH_dom"/>
</dbReference>
<dbReference type="GO" id="GO:0003700">
    <property type="term" value="F:DNA-binding transcription factor activity"/>
    <property type="evidence" value="ECO:0007669"/>
    <property type="project" value="InterPro"/>
</dbReference>
<dbReference type="SUPFAM" id="SSF46955">
    <property type="entry name" value="Putative DNA-binding domain"/>
    <property type="match status" value="1"/>
</dbReference>
<keyword evidence="2" id="KW-0805">Transcription regulation</keyword>
<evidence type="ECO:0000256" key="1">
    <source>
        <dbReference type="ARBA" id="ARBA00022491"/>
    </source>
</evidence>
<dbReference type="Gene3D" id="1.10.1660.10">
    <property type="match status" value="1"/>
</dbReference>
<comment type="caution">
    <text evidence="6">The sequence shown here is derived from an EMBL/GenBank/DDBJ whole genome shotgun (WGS) entry which is preliminary data.</text>
</comment>
<gene>
    <name evidence="6" type="ORF">PNW85_14800</name>
</gene>
<feature type="domain" description="HTH merR-type" evidence="5">
    <location>
        <begin position="1"/>
        <end position="71"/>
    </location>
</feature>
<proteinExistence type="predicted"/>
<dbReference type="EMBL" id="JAQMLA010000054">
    <property type="protein sequence ID" value="MDB8687915.1"/>
    <property type="molecule type" value="Genomic_DNA"/>
</dbReference>
<sequence>MEYKVKDVCQLLGVSSRALRYYEELGMISPERDIVSGYRIYHQRDLNRIVLILIYRELGYSLKDIKKQLEVESIDDEEIEQLCSKLQLKQRKISTFIDDLEELINELKRKDVSYGKKS</sequence>
<dbReference type="InterPro" id="IPR047057">
    <property type="entry name" value="MerR_fam"/>
</dbReference>
<dbReference type="SMART" id="SM00422">
    <property type="entry name" value="HTH_MERR"/>
    <property type="match status" value="1"/>
</dbReference>
<evidence type="ECO:0000256" key="3">
    <source>
        <dbReference type="ARBA" id="ARBA00023125"/>
    </source>
</evidence>